<dbReference type="GO" id="GO:0034245">
    <property type="term" value="C:mitochondrial DNA-directed RNA polymerase complex"/>
    <property type="evidence" value="ECO:0007669"/>
    <property type="project" value="TreeGrafter"/>
</dbReference>
<dbReference type="PANTHER" id="PTHR10102">
    <property type="entry name" value="DNA-DIRECTED RNA POLYMERASE, MITOCHONDRIAL"/>
    <property type="match status" value="1"/>
</dbReference>
<sequence>MAPVFCLCKFPLPNARYGIQLFRLDSGVALKQDWKYLLYYNGLNGSFRHQSTKTSSISSGFRAKHRSKKKTLVDIIRVKEESALEGKAAVTRINQHSFDHTLGTVPTTASVSFLKAAKNQKAEGLLTNGVELGERVPLNIFSNLPKNLYEETFLNHHDISEVVRWNRGLTHTYDANYVINDSPYEVERVLIDDSHNDRNENEHRKLEELGSSDLSLLSSPLAGFGSVDKRDSKLLSHSESSPVVKDSPNAKKNVISSKNKISNMKSVSAKKEVTKKSAVAMKTKKKLKAELAKDLLERNNASIKCGIGSSRVDDCLIDAINDAVVIEDPQKDPKGKTKKGASARVFSKKMKLEQQFKEMIDIKKQCREVIFNDTLEAYLGVCVNVGLLNRALHTLLYYHHMGALRSGKKISSVKPYNIILHGLALKGSYDKMEELRILMEQDNIPLDENSFAAFLLCLGHQPMSFINTQDIENVLKIIERSNVDLHEVFMKVPYTLNSYDIALKAVRRIIRNFEPRQDSNDPTYNCNLVSELNDTIYSSRVRSPVTGLATEQELEKWTEEQLSCEVTGEITITSIENKPETPEIMYYREKLAKWEARWKEAIHTTFIKKVDGMKKSVSSNRHNREINLLPYLVCLPPEYYVSILIQELNRFASGSEGYSASRYSLYRTLGSNVYQRYLILCKREMGILKVQKSLYKKYRSWLLSDCFGDGVSYIPRVHWQNLSASHKGISNLSPLIVEWPNSVLLAVGQFLYSILLRNVMVWKPLHSEKHVYPALYEIDRSYDYRVIEEIKPAPILMEIYRRAARPTLTFPSYVAPMTVPPLPWTSPSSGGYLVNSSHVVRLPYNAQKQKQLMDDCEEGQLFPVLDSLNQLGTVPWCVNKEMLDLIIEIFNNKGWEEMDIPPPPSECQLPPKIKSSMSTLEKKQAMRKRLDYNKKKSEMHSLWCDALYKLSFANHFRDRIFWFPHNMDFRGRVYPLPPHINHMSSDVFRSILCFARGERLGPNGLKWLKLHLINLTGIVKRESVDDRLKYLDTIMDEVFDSADNPLSGNKWWTKSDEPWQTLAACKELASALRSGNPEEYVSQLPIHQDGSCNGLQHYAALGRDVAGAVSVNLSPRRTPQDVYSSVVELVEQERRKDALAGKEIAKALEGFVHRKVIKQTVMTTVYGVTRFGARLQIERQLKDLNFPPTKTWRASHYLVQKTFHSLEQMFSSAKEIQDWFTECARMVSRTCQQNMEWVTPLGLPVVQHYTVPLTEKCPIMKMGMTVNIDSVMQPNTMKQKNAFPPNFIHSLDSSHMMLTSIYSQRADITFVSVHDCFWTHAASVDVMNKICREQFVALHKEPILENLSSYLQKKFRFEYDDFDHDGSAHDYSKLKLNSLLRRVPPKGDFDINKVLESVYFFS</sequence>
<keyword evidence="7 9" id="KW-0804">Transcription</keyword>
<dbReference type="FunFam" id="1.10.287.280:FF:000001">
    <property type="entry name" value="DNA-directed RNA polymerase"/>
    <property type="match status" value="1"/>
</dbReference>
<reference evidence="12 13" key="1">
    <citation type="submission" date="2023-11" db="EMBL/GenBank/DDBJ databases">
        <title>Halocaridina rubra genome assembly.</title>
        <authorList>
            <person name="Smith C."/>
        </authorList>
    </citation>
    <scope>NUCLEOTIDE SEQUENCE [LARGE SCALE GENOMIC DNA]</scope>
    <source>
        <strain evidence="12">EP-1</strain>
        <tissue evidence="12">Whole</tissue>
    </source>
</reference>
<organism evidence="12 13">
    <name type="scientific">Halocaridina rubra</name>
    <name type="common">Hawaiian red shrimp</name>
    <dbReference type="NCBI Taxonomy" id="373956"/>
    <lineage>
        <taxon>Eukaryota</taxon>
        <taxon>Metazoa</taxon>
        <taxon>Ecdysozoa</taxon>
        <taxon>Arthropoda</taxon>
        <taxon>Crustacea</taxon>
        <taxon>Multicrustacea</taxon>
        <taxon>Malacostraca</taxon>
        <taxon>Eumalacostraca</taxon>
        <taxon>Eucarida</taxon>
        <taxon>Decapoda</taxon>
        <taxon>Pleocyemata</taxon>
        <taxon>Caridea</taxon>
        <taxon>Atyoidea</taxon>
        <taxon>Atyidae</taxon>
        <taxon>Halocaridina</taxon>
    </lineage>
</organism>
<keyword evidence="6" id="KW-0809">Transit peptide</keyword>
<dbReference type="SMART" id="SM01311">
    <property type="entry name" value="RPOL_N"/>
    <property type="match status" value="1"/>
</dbReference>
<dbReference type="FunFam" id="1.10.150.20:FF:000031">
    <property type="entry name" value="DNA-directed RNA polymerase"/>
    <property type="match status" value="1"/>
</dbReference>
<comment type="similarity">
    <text evidence="1 9">Belongs to the phage and mitochondrial RNA polymerase family.</text>
</comment>
<evidence type="ECO:0000256" key="3">
    <source>
        <dbReference type="ARBA" id="ARBA00022478"/>
    </source>
</evidence>
<dbReference type="Pfam" id="PF00940">
    <property type="entry name" value="RNA_pol"/>
    <property type="match status" value="1"/>
</dbReference>
<evidence type="ECO:0000256" key="9">
    <source>
        <dbReference type="RuleBase" id="RU003805"/>
    </source>
</evidence>
<dbReference type="EMBL" id="JAXCGZ010011393">
    <property type="protein sequence ID" value="KAK7074998.1"/>
    <property type="molecule type" value="Genomic_DNA"/>
</dbReference>
<comment type="caution">
    <text evidence="12">The sequence shown here is derived from an EMBL/GenBank/DDBJ whole genome shotgun (WGS) entry which is preliminary data.</text>
</comment>
<protein>
    <recommendedName>
        <fullName evidence="2 9">DNA-directed RNA polymerase</fullName>
        <ecNumber evidence="2 9">2.7.7.6</ecNumber>
    </recommendedName>
</protein>
<dbReference type="Pfam" id="PF14700">
    <property type="entry name" value="RPOL_N"/>
    <property type="match status" value="1"/>
</dbReference>
<evidence type="ECO:0000259" key="11">
    <source>
        <dbReference type="SMART" id="SM01311"/>
    </source>
</evidence>
<evidence type="ECO:0000256" key="10">
    <source>
        <dbReference type="SAM" id="MobiDB-lite"/>
    </source>
</evidence>
<dbReference type="InterPro" id="IPR029262">
    <property type="entry name" value="RPOL_N"/>
</dbReference>
<dbReference type="EC" id="2.7.7.6" evidence="2 9"/>
<dbReference type="PROSITE" id="PS00489">
    <property type="entry name" value="RNA_POL_PHAGE_2"/>
    <property type="match status" value="1"/>
</dbReference>
<dbReference type="PANTHER" id="PTHR10102:SF0">
    <property type="entry name" value="DNA-DIRECTED RNA POLYMERASE, MITOCHONDRIAL"/>
    <property type="match status" value="1"/>
</dbReference>
<name>A0AAN8X6R2_HALRR</name>
<dbReference type="GO" id="GO:0001018">
    <property type="term" value="F:mitochondrial promoter sequence-specific DNA binding"/>
    <property type="evidence" value="ECO:0007669"/>
    <property type="project" value="TreeGrafter"/>
</dbReference>
<comment type="function">
    <text evidence="9">DNA-dependent RNA polymerase catalyzes the transcription of DNA into RNA using the four ribonucleoside triphosphates as substrates.</text>
</comment>
<keyword evidence="13" id="KW-1185">Reference proteome</keyword>
<evidence type="ECO:0000256" key="7">
    <source>
        <dbReference type="ARBA" id="ARBA00023163"/>
    </source>
</evidence>
<dbReference type="PROSITE" id="PS00900">
    <property type="entry name" value="RNA_POL_PHAGE_1"/>
    <property type="match status" value="1"/>
</dbReference>
<dbReference type="Proteomes" id="UP001381693">
    <property type="component" value="Unassembled WGS sequence"/>
</dbReference>
<evidence type="ECO:0000256" key="6">
    <source>
        <dbReference type="ARBA" id="ARBA00022946"/>
    </source>
</evidence>
<dbReference type="InterPro" id="IPR046950">
    <property type="entry name" value="DNA-dir_Rpol_C_phage-type"/>
</dbReference>
<dbReference type="GO" id="GO:0071897">
    <property type="term" value="P:DNA biosynthetic process"/>
    <property type="evidence" value="ECO:0007669"/>
    <property type="project" value="UniProtKB-ARBA"/>
</dbReference>
<evidence type="ECO:0000256" key="8">
    <source>
        <dbReference type="ARBA" id="ARBA00048552"/>
    </source>
</evidence>
<evidence type="ECO:0000313" key="13">
    <source>
        <dbReference type="Proteomes" id="UP001381693"/>
    </source>
</evidence>
<dbReference type="Gene3D" id="1.25.40.10">
    <property type="entry name" value="Tetratricopeptide repeat domain"/>
    <property type="match status" value="1"/>
</dbReference>
<proteinExistence type="inferred from homology"/>
<gene>
    <name evidence="12" type="ORF">SK128_009855</name>
</gene>
<dbReference type="InterPro" id="IPR011990">
    <property type="entry name" value="TPR-like_helical_dom_sf"/>
</dbReference>
<feature type="domain" description="DNA-directed RNA polymerase N-terminal" evidence="11">
    <location>
        <begin position="559"/>
        <end position="873"/>
    </location>
</feature>
<keyword evidence="4 9" id="KW-0808">Transferase</keyword>
<dbReference type="InterPro" id="IPR043502">
    <property type="entry name" value="DNA/RNA_pol_sf"/>
</dbReference>
<keyword evidence="5 9" id="KW-0548">Nucleotidyltransferase</keyword>
<keyword evidence="3 9" id="KW-0240">DNA-directed RNA polymerase</keyword>
<comment type="catalytic activity">
    <reaction evidence="8 9">
        <text>RNA(n) + a ribonucleoside 5'-triphosphate = RNA(n+1) + diphosphate</text>
        <dbReference type="Rhea" id="RHEA:21248"/>
        <dbReference type="Rhea" id="RHEA-COMP:14527"/>
        <dbReference type="Rhea" id="RHEA-COMP:17342"/>
        <dbReference type="ChEBI" id="CHEBI:33019"/>
        <dbReference type="ChEBI" id="CHEBI:61557"/>
        <dbReference type="ChEBI" id="CHEBI:140395"/>
        <dbReference type="EC" id="2.7.7.6"/>
    </reaction>
</comment>
<accession>A0AAN8X6R2</accession>
<dbReference type="InterPro" id="IPR037159">
    <property type="entry name" value="RNA_POL_N_sf"/>
</dbReference>
<dbReference type="SUPFAM" id="SSF56672">
    <property type="entry name" value="DNA/RNA polymerases"/>
    <property type="match status" value="1"/>
</dbReference>
<feature type="region of interest" description="Disordered" evidence="10">
    <location>
        <begin position="233"/>
        <end position="256"/>
    </location>
</feature>
<dbReference type="Gene3D" id="1.10.287.280">
    <property type="match status" value="1"/>
</dbReference>
<evidence type="ECO:0000256" key="1">
    <source>
        <dbReference type="ARBA" id="ARBA00009493"/>
    </source>
</evidence>
<evidence type="ECO:0000256" key="2">
    <source>
        <dbReference type="ARBA" id="ARBA00012418"/>
    </source>
</evidence>
<dbReference type="GO" id="GO:0006390">
    <property type="term" value="P:mitochondrial transcription"/>
    <property type="evidence" value="ECO:0007669"/>
    <property type="project" value="TreeGrafter"/>
</dbReference>
<dbReference type="GO" id="GO:0003899">
    <property type="term" value="F:DNA-directed RNA polymerase activity"/>
    <property type="evidence" value="ECO:0007669"/>
    <property type="project" value="UniProtKB-EC"/>
</dbReference>
<evidence type="ECO:0000256" key="4">
    <source>
        <dbReference type="ARBA" id="ARBA00022679"/>
    </source>
</evidence>
<evidence type="ECO:0000256" key="5">
    <source>
        <dbReference type="ARBA" id="ARBA00022695"/>
    </source>
</evidence>
<evidence type="ECO:0000313" key="12">
    <source>
        <dbReference type="EMBL" id="KAK7074998.1"/>
    </source>
</evidence>
<dbReference type="Gene3D" id="1.10.150.20">
    <property type="entry name" value="5' to 3' exonuclease, C-terminal subdomain"/>
    <property type="match status" value="1"/>
</dbReference>
<dbReference type="InterPro" id="IPR002092">
    <property type="entry name" value="DNA-dir_Rpol_phage-type"/>
</dbReference>
<dbReference type="Gene3D" id="1.10.1320.10">
    <property type="entry name" value="DNA-directed RNA polymerase, N-terminal domain"/>
    <property type="match status" value="1"/>
</dbReference>